<dbReference type="EC" id="3.1.13.-" evidence="5"/>
<accession>A0A4T0QI59</accession>
<dbReference type="FunFam" id="2.40.50.690:FF:000001">
    <property type="entry name" value="Cell wall biogenesis protein"/>
    <property type="match status" value="1"/>
</dbReference>
<dbReference type="Pfam" id="PF17877">
    <property type="entry name" value="Dis3l2_C_term"/>
    <property type="match status" value="1"/>
</dbReference>
<evidence type="ECO:0000313" key="8">
    <source>
        <dbReference type="EMBL" id="TIC24135.1"/>
    </source>
</evidence>
<feature type="compositionally biased region" description="Acidic residues" evidence="6">
    <location>
        <begin position="1162"/>
        <end position="1178"/>
    </location>
</feature>
<organism evidence="8 9">
    <name type="scientific">Wallemia mellicola</name>
    <dbReference type="NCBI Taxonomy" id="1708541"/>
    <lineage>
        <taxon>Eukaryota</taxon>
        <taxon>Fungi</taxon>
        <taxon>Dikarya</taxon>
        <taxon>Basidiomycota</taxon>
        <taxon>Wallemiomycotina</taxon>
        <taxon>Wallemiomycetes</taxon>
        <taxon>Wallemiales</taxon>
        <taxon>Wallemiaceae</taxon>
        <taxon>Wallemia</taxon>
    </lineage>
</organism>
<dbReference type="GO" id="GO:1990074">
    <property type="term" value="P:polyuridylation-dependent mRNA catabolic process"/>
    <property type="evidence" value="ECO:0007669"/>
    <property type="project" value="UniProtKB-UniRule"/>
</dbReference>
<dbReference type="GO" id="GO:0046872">
    <property type="term" value="F:metal ion binding"/>
    <property type="evidence" value="ECO:0007669"/>
    <property type="project" value="UniProtKB-KW"/>
</dbReference>
<dbReference type="GO" id="GO:0000956">
    <property type="term" value="P:nuclear-transcribed mRNA catabolic process"/>
    <property type="evidence" value="ECO:0007669"/>
    <property type="project" value="UniProtKB-UniRule"/>
</dbReference>
<keyword evidence="5" id="KW-0269">Exonuclease</keyword>
<sequence>MADSNSSQHNPKNRRTPRHDRRQSTQLYNPDDNTHSSLDMPPLPVQNQQRNNNGHRKTASMNPNPQDRNRRKNLAPRFQEDQVEAEGEVDSYGTLNQNFQFGAKRRTTPNSISFSNHTPSQSLGGGNYGHPLNNMTPEQLLIQQQIEALQHQQRALIQNQSQFVQQYDQQTLNSRMNTAGANNHRRIQSQQVPNMRSPNFGQYSPQSSSLYNPQSPQMKNIPKGHGRRHSVNVSKVTQDLDNFSFPPKNPNSGNIPPGHARRISTGQAIQQPVAINSQSGVPDLAQAQSQLASLAQFRVGVGAGGHNRAQSFAFPNAFQNMVAAASLSAALGGNQMGKFDNGINYALQQQQAFNLQLQQPGGQGGPQRKSLFAPYLPQASLPPLLTAGKLVVGMLRVNKRNRSDAYISTEVLDADVYICGSKDRNRALEGDIVAVELLNVDEVWGTKKEKEEKKRRKEENAQYDALRAINPSIETKQQAKNRDDVEVEGQGLFLIADEEVTDEQKPKYAGHVVAIVERMPGQLFSGTLGILRPSSAATKEKQDAERREREGGIPQAQEKPTQKPKIVWFKPTDKRVPLIAIPTEQAPKDFLEKSEDYQNEIFVACIKRWPITSLHPFGTLVEKLGTIGDVEVETSALLKDSNACFSEDFSENVLKCLPSLPWSIPEQEYMNRRDLRNERTFTIDPDTAKDLDDAVSIKLNEDGTYDITVSIADVSYFIKPNSALDKDARKRATSVYLVQRAVPMLPSVLSSDLCSLLPDKERLAFSVTFTMTKDAKVIKTWYGRTMIKSCAQLSYQNAQNVIEGKSLDAAKEKLSDLHSSDEIEGDIKVLFDLSRKLRQRRFDNGALKIDSMKLSFQLDDNGVPIDCVAYQSREANNLIEEFMLLTNMSVASQIAVNLPEQSLLRRHEDPIDRKLEGFKERAKDLGFDMDISSSGALQKSFSDIKDKEASSMLQVLAVKGMCRAKYFCSGAIDISAYKHYALNVPLYTHFTSPIRRYADVIVHRQLDTVLQFGEDAENKFGTGERETIAKIAQQCNIKKDASKQAQESSQHLYLCLLISDLTRRYGPVVRQATVIGVLDRAFDVLVNDMGIEKRVHVDKIPVDNSEFNEEEKTLDLYWKNGVDVISWLADNSSDSHLRRIQEMASKHAPSHMTSRSTQDESALFDDDDEEDDDEDEDNGIPNDTNDNDNIQTVQHMRSKQVYEPKYQNVRIDNGNYIQTIKERMTVDVSRESFWKYFVNNFIQIIVTADFSASPPILKCYCGNPFA</sequence>
<feature type="compositionally biased region" description="Polar residues" evidence="6">
    <location>
        <begin position="1151"/>
        <end position="1160"/>
    </location>
</feature>
<keyword evidence="5" id="KW-0540">Nuclease</keyword>
<name>A0A4T0QI59_9BASI</name>
<feature type="compositionally biased region" description="Polar residues" evidence="6">
    <location>
        <begin position="1"/>
        <end position="10"/>
    </location>
</feature>
<comment type="cofactor">
    <cofactor evidence="5">
        <name>Mg(2+)</name>
        <dbReference type="ChEBI" id="CHEBI:18420"/>
    </cofactor>
    <cofactor evidence="5">
        <name>Mn(2+)</name>
        <dbReference type="ChEBI" id="CHEBI:29035"/>
    </cofactor>
</comment>
<dbReference type="Pfam" id="PF00773">
    <property type="entry name" value="RNB"/>
    <property type="match status" value="1"/>
</dbReference>
<dbReference type="Proteomes" id="UP000305647">
    <property type="component" value="Unassembled WGS sequence"/>
</dbReference>
<dbReference type="GO" id="GO:0000932">
    <property type="term" value="C:P-body"/>
    <property type="evidence" value="ECO:0007669"/>
    <property type="project" value="UniProtKB-SubCell"/>
</dbReference>
<keyword evidence="2 5" id="KW-0479">Metal-binding</keyword>
<dbReference type="PANTHER" id="PTHR23355">
    <property type="entry name" value="RIBONUCLEASE"/>
    <property type="match status" value="1"/>
</dbReference>
<dbReference type="InterPro" id="IPR022966">
    <property type="entry name" value="RNase_II/R_CS"/>
</dbReference>
<comment type="caution">
    <text evidence="8">The sequence shown here is derived from an EMBL/GenBank/DDBJ whole genome shotgun (WGS) entry which is preliminary data.</text>
</comment>
<evidence type="ECO:0000256" key="1">
    <source>
        <dbReference type="ARBA" id="ARBA00022490"/>
    </source>
</evidence>
<reference evidence="8 9" key="1">
    <citation type="submission" date="2019-03" db="EMBL/GenBank/DDBJ databases">
        <title>Sequencing 25 genomes of Wallemia mellicola.</title>
        <authorList>
            <person name="Gostincar C."/>
        </authorList>
    </citation>
    <scope>NUCLEOTIDE SEQUENCE [LARGE SCALE GENOMIC DNA]</scope>
    <source>
        <strain evidence="8 9">EXF-8738</strain>
    </source>
</reference>
<dbReference type="GO" id="GO:0003723">
    <property type="term" value="F:RNA binding"/>
    <property type="evidence" value="ECO:0007669"/>
    <property type="project" value="UniProtKB-KW"/>
</dbReference>
<evidence type="ECO:0000256" key="4">
    <source>
        <dbReference type="ARBA" id="ARBA00022884"/>
    </source>
</evidence>
<evidence type="ECO:0000259" key="7">
    <source>
        <dbReference type="SMART" id="SM00955"/>
    </source>
</evidence>
<dbReference type="InterPro" id="IPR041093">
    <property type="entry name" value="Dis3l2-like_C"/>
</dbReference>
<dbReference type="Gene3D" id="2.40.50.700">
    <property type="match status" value="1"/>
</dbReference>
<dbReference type="SMART" id="SM00955">
    <property type="entry name" value="RNB"/>
    <property type="match status" value="1"/>
</dbReference>
<feature type="region of interest" description="Disordered" evidence="6">
    <location>
        <begin position="189"/>
        <end position="213"/>
    </location>
</feature>
<dbReference type="InterPro" id="IPR041505">
    <property type="entry name" value="Dis3_CSD2"/>
</dbReference>
<feature type="compositionally biased region" description="Polar residues" evidence="6">
    <location>
        <begin position="1181"/>
        <end position="1191"/>
    </location>
</feature>
<feature type="binding site" evidence="5">
    <location>
        <position position="684"/>
    </location>
    <ligand>
        <name>Mg(2+)</name>
        <dbReference type="ChEBI" id="CHEBI:18420"/>
    </ligand>
</feature>
<dbReference type="InterPro" id="IPR028591">
    <property type="entry name" value="DIS3L2"/>
</dbReference>
<comment type="subcellular location">
    <subcellularLocation>
        <location evidence="5">Cytoplasm</location>
    </subcellularLocation>
    <subcellularLocation>
        <location evidence="5">Cytoplasm</location>
        <location evidence="5">P-body</location>
    </subcellularLocation>
</comment>
<proteinExistence type="inferred from homology"/>
<evidence type="ECO:0000256" key="3">
    <source>
        <dbReference type="ARBA" id="ARBA00022842"/>
    </source>
</evidence>
<feature type="region of interest" description="Disordered" evidence="6">
    <location>
        <begin position="1143"/>
        <end position="1191"/>
    </location>
</feature>
<dbReference type="PANTHER" id="PTHR23355:SF9">
    <property type="entry name" value="DIS3-LIKE EXONUCLEASE 2"/>
    <property type="match status" value="1"/>
</dbReference>
<dbReference type="InterPro" id="IPR012340">
    <property type="entry name" value="NA-bd_OB-fold"/>
</dbReference>
<evidence type="ECO:0000256" key="5">
    <source>
        <dbReference type="HAMAP-Rule" id="MF_03045"/>
    </source>
</evidence>
<keyword evidence="4 5" id="KW-0694">RNA-binding</keyword>
<dbReference type="Gene3D" id="2.40.50.140">
    <property type="entry name" value="Nucleic acid-binding proteins"/>
    <property type="match status" value="1"/>
</dbReference>
<dbReference type="SUPFAM" id="SSF50249">
    <property type="entry name" value="Nucleic acid-binding proteins"/>
    <property type="match status" value="3"/>
</dbReference>
<evidence type="ECO:0000256" key="6">
    <source>
        <dbReference type="SAM" id="MobiDB-lite"/>
    </source>
</evidence>
<dbReference type="Pfam" id="PF17849">
    <property type="entry name" value="OB_Dis3"/>
    <property type="match status" value="1"/>
</dbReference>
<evidence type="ECO:0000313" key="9">
    <source>
        <dbReference type="Proteomes" id="UP000305647"/>
    </source>
</evidence>
<comment type="similarity">
    <text evidence="5">Belongs to the RNR ribonuclease family. DIS3L2 subfamily.</text>
</comment>
<feature type="compositionally biased region" description="Basic residues" evidence="6">
    <location>
        <begin position="11"/>
        <end position="21"/>
    </location>
</feature>
<feature type="binding site" evidence="5">
    <location>
        <position position="693"/>
    </location>
    <ligand>
        <name>Mg(2+)</name>
        <dbReference type="ChEBI" id="CHEBI:18420"/>
    </ligand>
</feature>
<feature type="compositionally biased region" description="Polar residues" evidence="6">
    <location>
        <begin position="108"/>
        <end position="122"/>
    </location>
</feature>
<dbReference type="EMBL" id="SPRO01000075">
    <property type="protein sequence ID" value="TIC24135.1"/>
    <property type="molecule type" value="Genomic_DNA"/>
</dbReference>
<gene>
    <name evidence="8" type="ORF">E3Q10_04138</name>
</gene>
<keyword evidence="3 5" id="KW-0460">Magnesium</keyword>
<feature type="region of interest" description="Disordered" evidence="6">
    <location>
        <begin position="534"/>
        <end position="563"/>
    </location>
</feature>
<comment type="function">
    <text evidence="5">3'-5'-exoribonuclease that specifically recognizes RNAs polyuridylated at their 3' end and mediates their degradation. Component of an exosome-independent RNA degradation pathway that mediates degradation of cytoplasmic mRNAs that have been deadenylated and subsequently uridylated at their 3'.</text>
</comment>
<dbReference type="HAMAP" id="MF_03045">
    <property type="entry name" value="DIS3L2"/>
    <property type="match status" value="1"/>
</dbReference>
<feature type="region of interest" description="Disordered" evidence="6">
    <location>
        <begin position="107"/>
        <end position="127"/>
    </location>
</feature>
<dbReference type="InterPro" id="IPR050180">
    <property type="entry name" value="RNR_Ribonuclease"/>
</dbReference>
<dbReference type="Gene3D" id="2.40.50.690">
    <property type="match status" value="1"/>
</dbReference>
<feature type="site" description="Important for catalytic activity" evidence="5">
    <location>
        <position position="692"/>
    </location>
</feature>
<feature type="compositionally biased region" description="Basic and acidic residues" evidence="6">
    <location>
        <begin position="538"/>
        <end position="551"/>
    </location>
</feature>
<keyword evidence="5" id="KW-0378">Hydrolase</keyword>
<dbReference type="AlphaFoldDB" id="A0A4T0QI59"/>
<keyword evidence="5" id="KW-0464">Manganese</keyword>
<protein>
    <recommendedName>
        <fullName evidence="5">DIS3-like exonuclease 2</fullName>
        <ecNumber evidence="5">3.1.13.-</ecNumber>
    </recommendedName>
</protein>
<dbReference type="FunFam" id="2.40.50.700:FF:000002">
    <property type="entry name" value="Cell wall biogenesis protein"/>
    <property type="match status" value="1"/>
</dbReference>
<dbReference type="PROSITE" id="PS01175">
    <property type="entry name" value="RIBONUCLEASE_II"/>
    <property type="match status" value="1"/>
</dbReference>
<feature type="domain" description="RNB" evidence="7">
    <location>
        <begin position="672"/>
        <end position="1012"/>
    </location>
</feature>
<dbReference type="GO" id="GO:0000175">
    <property type="term" value="F:3'-5'-RNA exonuclease activity"/>
    <property type="evidence" value="ECO:0007669"/>
    <property type="project" value="UniProtKB-UniRule"/>
</dbReference>
<feature type="region of interest" description="Disordered" evidence="6">
    <location>
        <begin position="1"/>
        <end position="71"/>
    </location>
</feature>
<dbReference type="InterPro" id="IPR001900">
    <property type="entry name" value="RNase_II/R"/>
</dbReference>
<evidence type="ECO:0000256" key="2">
    <source>
        <dbReference type="ARBA" id="ARBA00022723"/>
    </source>
</evidence>
<keyword evidence="1 5" id="KW-0963">Cytoplasm</keyword>